<evidence type="ECO:0000256" key="7">
    <source>
        <dbReference type="SAM" id="Phobius"/>
    </source>
</evidence>
<dbReference type="InterPro" id="IPR011014">
    <property type="entry name" value="MscS_channel_TM-2"/>
</dbReference>
<dbReference type="OrthoDB" id="9809206at2"/>
<dbReference type="PANTHER" id="PTHR30566:SF25">
    <property type="entry name" value="INNER MEMBRANE PROTEIN"/>
    <property type="match status" value="1"/>
</dbReference>
<dbReference type="RefSeq" id="WP_110300058.1">
    <property type="nucleotide sequence ID" value="NZ_QJJM01000016.1"/>
</dbReference>
<dbReference type="PANTHER" id="PTHR30566">
    <property type="entry name" value="YNAI-RELATED MECHANOSENSITIVE ION CHANNEL"/>
    <property type="match status" value="1"/>
</dbReference>
<dbReference type="InterPro" id="IPR049278">
    <property type="entry name" value="MS_channel_C"/>
</dbReference>
<feature type="transmembrane region" description="Helical" evidence="7">
    <location>
        <begin position="29"/>
        <end position="57"/>
    </location>
</feature>
<gene>
    <name evidence="11" type="ORF">C7451_11637</name>
</gene>
<keyword evidence="5 7" id="KW-1133">Transmembrane helix</keyword>
<dbReference type="Pfam" id="PF21082">
    <property type="entry name" value="MS_channel_3rd"/>
    <property type="match status" value="1"/>
</dbReference>
<dbReference type="InterPro" id="IPR023408">
    <property type="entry name" value="MscS_beta-dom_sf"/>
</dbReference>
<dbReference type="GO" id="GO:0005886">
    <property type="term" value="C:plasma membrane"/>
    <property type="evidence" value="ECO:0007669"/>
    <property type="project" value="UniProtKB-SubCell"/>
</dbReference>
<reference evidence="11 12" key="1">
    <citation type="submission" date="2018-05" db="EMBL/GenBank/DDBJ databases">
        <title>Genomic Encyclopedia of Type Strains, Phase IV (KMG-IV): sequencing the most valuable type-strain genomes for metagenomic binning, comparative biology and taxonomic classification.</title>
        <authorList>
            <person name="Goeker M."/>
        </authorList>
    </citation>
    <scope>NUCLEOTIDE SEQUENCE [LARGE SCALE GENOMIC DNA]</scope>
    <source>
        <strain evidence="11 12">DSM 3183</strain>
    </source>
</reference>
<keyword evidence="3" id="KW-1003">Cell membrane</keyword>
<evidence type="ECO:0000256" key="1">
    <source>
        <dbReference type="ARBA" id="ARBA00004651"/>
    </source>
</evidence>
<dbReference type="InterPro" id="IPR010920">
    <property type="entry name" value="LSM_dom_sf"/>
</dbReference>
<feature type="domain" description="Mechanosensitive ion channel transmembrane helices 2/3" evidence="10">
    <location>
        <begin position="161"/>
        <end position="201"/>
    </location>
</feature>
<evidence type="ECO:0000256" key="2">
    <source>
        <dbReference type="ARBA" id="ARBA00008017"/>
    </source>
</evidence>
<evidence type="ECO:0000313" key="12">
    <source>
        <dbReference type="Proteomes" id="UP000248014"/>
    </source>
</evidence>
<accession>A0A2V3V423</accession>
<evidence type="ECO:0000313" key="11">
    <source>
        <dbReference type="EMBL" id="PXW69518.1"/>
    </source>
</evidence>
<dbReference type="SUPFAM" id="SSF82861">
    <property type="entry name" value="Mechanosensitive channel protein MscS (YggB), transmembrane region"/>
    <property type="match status" value="1"/>
</dbReference>
<dbReference type="Pfam" id="PF21088">
    <property type="entry name" value="MS_channel_1st"/>
    <property type="match status" value="1"/>
</dbReference>
<evidence type="ECO:0000256" key="5">
    <source>
        <dbReference type="ARBA" id="ARBA00022989"/>
    </source>
</evidence>
<dbReference type="SUPFAM" id="SSF82689">
    <property type="entry name" value="Mechanosensitive channel protein MscS (YggB), C-terminal domain"/>
    <property type="match status" value="1"/>
</dbReference>
<comment type="caution">
    <text evidence="11">The sequence shown here is derived from an EMBL/GenBank/DDBJ whole genome shotgun (WGS) entry which is preliminary data.</text>
</comment>
<keyword evidence="6 7" id="KW-0472">Membrane</keyword>
<name>A0A2V3V423_9SPHN</name>
<dbReference type="AlphaFoldDB" id="A0A2V3V423"/>
<dbReference type="Gene3D" id="1.10.287.1260">
    <property type="match status" value="1"/>
</dbReference>
<feature type="transmembrane region" description="Helical" evidence="7">
    <location>
        <begin position="187"/>
        <end position="215"/>
    </location>
</feature>
<dbReference type="Pfam" id="PF00924">
    <property type="entry name" value="MS_channel_2nd"/>
    <property type="match status" value="1"/>
</dbReference>
<evidence type="ECO:0000259" key="10">
    <source>
        <dbReference type="Pfam" id="PF21088"/>
    </source>
</evidence>
<organism evidence="11 12">
    <name type="scientific">Blastomonas natatoria</name>
    <dbReference type="NCBI Taxonomy" id="34015"/>
    <lineage>
        <taxon>Bacteria</taxon>
        <taxon>Pseudomonadati</taxon>
        <taxon>Pseudomonadota</taxon>
        <taxon>Alphaproteobacteria</taxon>
        <taxon>Sphingomonadales</taxon>
        <taxon>Sphingomonadaceae</taxon>
        <taxon>Blastomonas</taxon>
    </lineage>
</organism>
<feature type="domain" description="Mechanosensitive ion channel MscS" evidence="8">
    <location>
        <begin position="203"/>
        <end position="269"/>
    </location>
</feature>
<dbReference type="EMBL" id="QJJM01000016">
    <property type="protein sequence ID" value="PXW69518.1"/>
    <property type="molecule type" value="Genomic_DNA"/>
</dbReference>
<dbReference type="SUPFAM" id="SSF50182">
    <property type="entry name" value="Sm-like ribonucleoproteins"/>
    <property type="match status" value="1"/>
</dbReference>
<dbReference type="GO" id="GO:0008381">
    <property type="term" value="F:mechanosensitive monoatomic ion channel activity"/>
    <property type="evidence" value="ECO:0007669"/>
    <property type="project" value="UniProtKB-ARBA"/>
</dbReference>
<dbReference type="InterPro" id="IPR011066">
    <property type="entry name" value="MscS_channel_C_sf"/>
</dbReference>
<keyword evidence="4 7" id="KW-0812">Transmembrane</keyword>
<evidence type="ECO:0000259" key="9">
    <source>
        <dbReference type="Pfam" id="PF21082"/>
    </source>
</evidence>
<evidence type="ECO:0000256" key="6">
    <source>
        <dbReference type="ARBA" id="ARBA00023136"/>
    </source>
</evidence>
<dbReference type="Proteomes" id="UP000248014">
    <property type="component" value="Unassembled WGS sequence"/>
</dbReference>
<dbReference type="Gene3D" id="2.30.30.60">
    <property type="match status" value="1"/>
</dbReference>
<dbReference type="Gene3D" id="3.30.70.100">
    <property type="match status" value="1"/>
</dbReference>
<dbReference type="InterPro" id="IPR006685">
    <property type="entry name" value="MscS_channel_2nd"/>
</dbReference>
<feature type="domain" description="Mechanosensitive ion channel MscS C-terminal" evidence="9">
    <location>
        <begin position="279"/>
        <end position="359"/>
    </location>
</feature>
<evidence type="ECO:0000256" key="3">
    <source>
        <dbReference type="ARBA" id="ARBA00022475"/>
    </source>
</evidence>
<evidence type="ECO:0000259" key="8">
    <source>
        <dbReference type="Pfam" id="PF00924"/>
    </source>
</evidence>
<dbReference type="InterPro" id="IPR049142">
    <property type="entry name" value="MS_channel_1st"/>
</dbReference>
<keyword evidence="12" id="KW-1185">Reference proteome</keyword>
<proteinExistence type="inferred from homology"/>
<protein>
    <submittedName>
        <fullName evidence="11">Small-conductance mechanosensitive channel</fullName>
    </submittedName>
</protein>
<sequence length="392" mass="42611">MTTKKTADASPVLAEPITAVNIEQKLTSLWAWISAHAVEIAIAVGVGTAIYLGLAYLQRRARIYAERQPDRLSLAAIIGRTLSKTKQYFQIMVAARLVVGFSEAPDGIVRVVAFLFTVASVFQVAIWAREIILGMIERRASGSDDAGSETLANAMSLIRLLVTVVLFAIASIMVLDNLGVNVTGLIAGLGIGGIAIGLAAQGIFSDLFAALSIIFDKPFKRGETIGFDTTTATVEKIGLKSARLRSITGEEIIISNTNLLGKQIINYTRLNRRRTRYLIGLVYQTSPDRARQVPAMLKEIVEQAGGVFIRCGFVGFGASSIDFELDFDIMSSDFEVVFEGRHRIGLAILERFNAEKLEFAYPTQTTFTAAPDGRMVMPYPEGGFPVTVHDHG</sequence>
<evidence type="ECO:0000256" key="4">
    <source>
        <dbReference type="ARBA" id="ARBA00022692"/>
    </source>
</evidence>
<feature type="transmembrane region" description="Helical" evidence="7">
    <location>
        <begin position="157"/>
        <end position="175"/>
    </location>
</feature>
<comment type="subcellular location">
    <subcellularLocation>
        <location evidence="1">Cell membrane</location>
        <topology evidence="1">Multi-pass membrane protein</topology>
    </subcellularLocation>
</comment>
<comment type="similarity">
    <text evidence="2">Belongs to the MscS (TC 1.A.23) family.</text>
</comment>
<feature type="transmembrane region" description="Helical" evidence="7">
    <location>
        <begin position="111"/>
        <end position="136"/>
    </location>
</feature>